<evidence type="ECO:0000256" key="2">
    <source>
        <dbReference type="ARBA" id="ARBA00022645"/>
    </source>
</evidence>
<dbReference type="InterPro" id="IPR029058">
    <property type="entry name" value="AB_hydrolase_fold"/>
</dbReference>
<gene>
    <name evidence="7" type="ORF">HID58_004761</name>
</gene>
<keyword evidence="4" id="KW-0378">Hydrolase</keyword>
<feature type="non-terminal residue" evidence="7">
    <location>
        <position position="1"/>
    </location>
</feature>
<dbReference type="Gene3D" id="3.40.50.1820">
    <property type="entry name" value="alpha/beta hydrolase"/>
    <property type="match status" value="2"/>
</dbReference>
<name>A0ABQ8E9I9_BRANA</name>
<dbReference type="PANTHER" id="PTHR10476">
    <property type="entry name" value="CHARGED MULTIVESICULAR BODY PROTEIN"/>
    <property type="match status" value="1"/>
</dbReference>
<evidence type="ECO:0000256" key="1">
    <source>
        <dbReference type="ARBA" id="ARBA00009431"/>
    </source>
</evidence>
<dbReference type="Proteomes" id="UP000824890">
    <property type="component" value="Unassembled WGS sequence"/>
</dbReference>
<organism evidence="7 8">
    <name type="scientific">Brassica napus</name>
    <name type="common">Rape</name>
    <dbReference type="NCBI Taxonomy" id="3708"/>
    <lineage>
        <taxon>Eukaryota</taxon>
        <taxon>Viridiplantae</taxon>
        <taxon>Streptophyta</taxon>
        <taxon>Embryophyta</taxon>
        <taxon>Tracheophyta</taxon>
        <taxon>Spermatophyta</taxon>
        <taxon>Magnoliopsida</taxon>
        <taxon>eudicotyledons</taxon>
        <taxon>Gunneridae</taxon>
        <taxon>Pentapetalae</taxon>
        <taxon>rosids</taxon>
        <taxon>malvids</taxon>
        <taxon>Brassicales</taxon>
        <taxon>Brassicaceae</taxon>
        <taxon>Brassiceae</taxon>
        <taxon>Brassica</taxon>
    </lineage>
</organism>
<dbReference type="Gene3D" id="6.10.140.1230">
    <property type="match status" value="1"/>
</dbReference>
<dbReference type="InterPro" id="IPR005024">
    <property type="entry name" value="Snf7_fam"/>
</dbReference>
<evidence type="ECO:0008006" key="9">
    <source>
        <dbReference type="Google" id="ProtNLM"/>
    </source>
</evidence>
<keyword evidence="8" id="KW-1185">Reference proteome</keyword>
<dbReference type="Pfam" id="PF03357">
    <property type="entry name" value="Snf7"/>
    <property type="match status" value="1"/>
</dbReference>
<reference evidence="7 8" key="1">
    <citation type="submission" date="2021-05" db="EMBL/GenBank/DDBJ databases">
        <title>Genome Assembly of Synthetic Allotetraploid Brassica napus Reveals Homoeologous Exchanges between Subgenomes.</title>
        <authorList>
            <person name="Davis J.T."/>
        </authorList>
    </citation>
    <scope>NUCLEOTIDE SEQUENCE [LARGE SCALE GENOMIC DNA]</scope>
    <source>
        <strain evidence="8">cv. Da-Ae</strain>
        <tissue evidence="7">Seedling</tissue>
    </source>
</reference>
<dbReference type="PRINTS" id="PR00724">
    <property type="entry name" value="CRBOXYPTASEC"/>
</dbReference>
<evidence type="ECO:0000256" key="4">
    <source>
        <dbReference type="ARBA" id="ARBA00022801"/>
    </source>
</evidence>
<dbReference type="EMBL" id="JAGKQM010000002">
    <property type="protein sequence ID" value="KAH0937300.1"/>
    <property type="molecule type" value="Genomic_DNA"/>
</dbReference>
<evidence type="ECO:0000313" key="7">
    <source>
        <dbReference type="EMBL" id="KAH0937300.1"/>
    </source>
</evidence>
<comment type="similarity">
    <text evidence="1">Belongs to the peptidase S10 family.</text>
</comment>
<evidence type="ECO:0000256" key="3">
    <source>
        <dbReference type="ARBA" id="ARBA00022670"/>
    </source>
</evidence>
<keyword evidence="2" id="KW-0121">Carboxypeptidase</keyword>
<dbReference type="Pfam" id="PF00450">
    <property type="entry name" value="Peptidase_S10"/>
    <property type="match status" value="1"/>
</dbReference>
<feature type="coiled-coil region" evidence="6">
    <location>
        <begin position="53"/>
        <end position="87"/>
    </location>
</feature>
<dbReference type="InterPro" id="IPR001563">
    <property type="entry name" value="Peptidase_S10"/>
</dbReference>
<evidence type="ECO:0000256" key="6">
    <source>
        <dbReference type="SAM" id="Coils"/>
    </source>
</evidence>
<dbReference type="SUPFAM" id="SSF53474">
    <property type="entry name" value="alpha/beta-Hydrolases"/>
    <property type="match status" value="1"/>
</dbReference>
<evidence type="ECO:0000256" key="5">
    <source>
        <dbReference type="ARBA" id="ARBA00023180"/>
    </source>
</evidence>
<sequence length="689" mass="76725">YLRVSCEEKGSLLVTRRYSSIKIQNRAAKKKMKKVMKIIKPKPDPKQRLRDWQRKLRQECRDIERQIRDIEKEERTVQKAIKEAAKRNDMVSAKALAKEIVSSRRTVNKLYENKAHMNSISMHLGESIAVAGTVGNLSKSTEVMKLVNDLMKAPQMAAIMQEFGKEMTKAGVIEEFVSDAIDDALDSEGMEEEIDEEVDKLLTAIAGETAAELPEAVRKERIKVPAQKASTALEEEAIAGGVDDEEEVEEIQLGSLKILNKPSNFSSSASLPSGNAERLIRSFNLMPEHDVNVIAKGSPDGPRLVESQINFQEMIGMRNTSGGPSVQEFGHYAGYYSLTRSKSAKMFYFFFESRTNNTDPVVIWLSGGPGCSSSVALFYENGPFTISDDLSLSWNDFGWDKVSNLIYVDQPVGTGFSYVSDLSDLRHDETGVSNDLYDFLQGLAIGNGLTNPEIQYGAYGDYALEMKLISESDHESLKQDYVDCQSVTKQCNLNGGEECTSAYRTCTNIFDQIMSKIEGTNYYDLRKKCVGDLCYDFSKMETFLNQENVRKALGVGDVKFVSCSTTVYDGMLEDWMVNLAVKIPALVEDGINVLVYAGEYDLICNWLGNSRWVEQMNWSGQKDFGAAKTVPFLVDGKEAGLMKNHGPLTFLKVHDAGHLVPMDQPKASLQMLQTWMQGKLAAPGATGRP</sequence>
<protein>
    <recommendedName>
        <fullName evidence="9">Carboxypeptidase</fullName>
    </recommendedName>
</protein>
<evidence type="ECO:0000313" key="8">
    <source>
        <dbReference type="Proteomes" id="UP000824890"/>
    </source>
</evidence>
<dbReference type="InterPro" id="IPR033124">
    <property type="entry name" value="Ser_caboxypep_his_AS"/>
</dbReference>
<keyword evidence="5" id="KW-0325">Glycoprotein</keyword>
<keyword evidence="3" id="KW-0645">Protease</keyword>
<accession>A0ABQ8E9I9</accession>
<dbReference type="PROSITE" id="PS00560">
    <property type="entry name" value="CARBOXYPEPT_SER_HIS"/>
    <property type="match status" value="1"/>
</dbReference>
<comment type="caution">
    <text evidence="7">The sequence shown here is derived from an EMBL/GenBank/DDBJ whole genome shotgun (WGS) entry which is preliminary data.</text>
</comment>
<keyword evidence="6" id="KW-0175">Coiled coil</keyword>
<proteinExistence type="inferred from homology"/>